<protein>
    <submittedName>
        <fullName evidence="2">Uncharacterized protein</fullName>
    </submittedName>
</protein>
<evidence type="ECO:0000256" key="1">
    <source>
        <dbReference type="SAM" id="Phobius"/>
    </source>
</evidence>
<comment type="caution">
    <text evidence="2">The sequence shown here is derived from an EMBL/GenBank/DDBJ whole genome shotgun (WGS) entry which is preliminary data.</text>
</comment>
<proteinExistence type="predicted"/>
<dbReference type="Proteomes" id="UP000886998">
    <property type="component" value="Unassembled WGS sequence"/>
</dbReference>
<name>A0A8X6WV49_9ARAC</name>
<keyword evidence="1" id="KW-0472">Membrane</keyword>
<keyword evidence="3" id="KW-1185">Reference proteome</keyword>
<dbReference type="AlphaFoldDB" id="A0A8X6WV49"/>
<accession>A0A8X6WV49</accession>
<gene>
    <name evidence="2" type="primary">NCL1_45070</name>
    <name evidence="2" type="ORF">TNIN_140051</name>
</gene>
<reference evidence="2" key="1">
    <citation type="submission" date="2020-08" db="EMBL/GenBank/DDBJ databases">
        <title>Multicomponent nature underlies the extraordinary mechanical properties of spider dragline silk.</title>
        <authorList>
            <person name="Kono N."/>
            <person name="Nakamura H."/>
            <person name="Mori M."/>
            <person name="Yoshida Y."/>
            <person name="Ohtoshi R."/>
            <person name="Malay A.D."/>
            <person name="Moran D.A.P."/>
            <person name="Tomita M."/>
            <person name="Numata K."/>
            <person name="Arakawa K."/>
        </authorList>
    </citation>
    <scope>NUCLEOTIDE SEQUENCE</scope>
</reference>
<evidence type="ECO:0000313" key="3">
    <source>
        <dbReference type="Proteomes" id="UP000886998"/>
    </source>
</evidence>
<sequence length="113" mass="13378">MRFIRHYIRAFFRSNFRPIPVETAKKGELTTSLIYFTLAWTVLGMTLYYLKNNYEPSNYNSYESHGFTAFTPYEIMLSKGSNKENTLYRIKGFTVEKEVLTHDELKEKLGQKN</sequence>
<dbReference type="EMBL" id="BMAV01002756">
    <property type="protein sequence ID" value="GFY41908.1"/>
    <property type="molecule type" value="Genomic_DNA"/>
</dbReference>
<keyword evidence="1" id="KW-0812">Transmembrane</keyword>
<organism evidence="2 3">
    <name type="scientific">Trichonephila inaurata madagascariensis</name>
    <dbReference type="NCBI Taxonomy" id="2747483"/>
    <lineage>
        <taxon>Eukaryota</taxon>
        <taxon>Metazoa</taxon>
        <taxon>Ecdysozoa</taxon>
        <taxon>Arthropoda</taxon>
        <taxon>Chelicerata</taxon>
        <taxon>Arachnida</taxon>
        <taxon>Araneae</taxon>
        <taxon>Araneomorphae</taxon>
        <taxon>Entelegynae</taxon>
        <taxon>Araneoidea</taxon>
        <taxon>Nephilidae</taxon>
        <taxon>Trichonephila</taxon>
        <taxon>Trichonephila inaurata</taxon>
    </lineage>
</organism>
<feature type="transmembrane region" description="Helical" evidence="1">
    <location>
        <begin position="33"/>
        <end position="50"/>
    </location>
</feature>
<keyword evidence="1" id="KW-1133">Transmembrane helix</keyword>
<dbReference type="OrthoDB" id="6427442at2759"/>
<evidence type="ECO:0000313" key="2">
    <source>
        <dbReference type="EMBL" id="GFY41908.1"/>
    </source>
</evidence>